<keyword evidence="2" id="KW-0813">Transport</keyword>
<evidence type="ECO:0000256" key="6">
    <source>
        <dbReference type="ARBA" id="ARBA00023136"/>
    </source>
</evidence>
<comment type="caution">
    <text evidence="8">The sequence shown here is derived from an EMBL/GenBank/DDBJ whole genome shotgun (WGS) entry which is preliminary data.</text>
</comment>
<feature type="transmembrane region" description="Helical" evidence="7">
    <location>
        <begin position="394"/>
        <end position="414"/>
    </location>
</feature>
<dbReference type="AlphaFoldDB" id="A0A1G4XSM2"/>
<keyword evidence="4 7" id="KW-0812">Transmembrane</keyword>
<dbReference type="EMBL" id="FMUI01000003">
    <property type="protein sequence ID" value="SCX44125.1"/>
    <property type="molecule type" value="Genomic_DNA"/>
</dbReference>
<dbReference type="PANTHER" id="PTHR30509:SF9">
    <property type="entry name" value="MULTIDRUG RESISTANCE PROTEIN MDTO"/>
    <property type="match status" value="1"/>
</dbReference>
<keyword evidence="6 7" id="KW-0472">Membrane</keyword>
<protein>
    <submittedName>
        <fullName evidence="8">Uncharacterized membrane protein YccC</fullName>
    </submittedName>
</protein>
<sequence length="696" mass="75822">MRKPVILCGMNKIDFSPSHLLCDLSALLRRTGRMFGSVALTGDANALLYSAKSFAAAMLAYYIALSIGLEKPSWAIITVYIVSQTSVGASLSRSVYRLAGTIVGAGATVLIVPTFVNTPIFCSVVLTGWITFCLYLSLLERTPRAYAFVLAGYTASLIGFPAVFHPGEIFDTAIVRVQEIGIGIFCAALIHRYVLPKRISGLFNSKIAQTLNSARQMLADTLAGSANEAADNLKLALALQFLQGLSHHIPYDFAFSAPVRHARKALHDKLARLLIVSGELHDRLLMVTALPADIQTLLEAVQSWLAGEERAKRKITGQALAERSATLTKRLAPAEALTFETALQMNLVRHLHEAITLLLQCERLADALTHAKPAQLPAEDKPAKGYVFHRDSLSAVRTALGAFVIILSGCLIWIDSAWPDGATAVSILGVCCTLFGSFDTPAPHIVKYMVGSAWGVMISLLYSFALLPLVTEFPLLVAVLAPAYLLAGSLQARPATTFMAMGITLTLPILCELGAHYSGDFAVAVNTAIALFAATGFAVVSMSLLQTVQADAAIERLLRACRRDVRRSVKGVFKPDETHWTNLMIDRTALLLPRLQRSGHSAEQTLNQMLHALRIGLSVMHLRRFQAQKDRQKAHDIGELLSLLVRDTAPSAIRQRIQAMIGLTSLQPHEQSRQFIDCLVNLHCALREPYTERADD</sequence>
<name>A0A1G4XSM2_9ENTR</name>
<dbReference type="Proteomes" id="UP000183569">
    <property type="component" value="Unassembled WGS sequence"/>
</dbReference>
<proteinExistence type="predicted"/>
<feature type="transmembrane region" description="Helical" evidence="7">
    <location>
        <begin position="521"/>
        <end position="545"/>
    </location>
</feature>
<feature type="transmembrane region" description="Helical" evidence="7">
    <location>
        <begin position="176"/>
        <end position="195"/>
    </location>
</feature>
<dbReference type="PANTHER" id="PTHR30509">
    <property type="entry name" value="P-HYDROXYBENZOIC ACID EFFLUX PUMP SUBUNIT-RELATED"/>
    <property type="match status" value="1"/>
</dbReference>
<accession>A0A1G4XSM2</accession>
<evidence type="ECO:0000313" key="8">
    <source>
        <dbReference type="EMBL" id="SCX44125.1"/>
    </source>
</evidence>
<keyword evidence="3" id="KW-1003">Cell membrane</keyword>
<feature type="transmembrane region" description="Helical" evidence="7">
    <location>
        <begin position="94"/>
        <end position="112"/>
    </location>
</feature>
<feature type="transmembrane region" description="Helical" evidence="7">
    <location>
        <begin position="59"/>
        <end position="82"/>
    </location>
</feature>
<evidence type="ECO:0000313" key="9">
    <source>
        <dbReference type="Proteomes" id="UP000183569"/>
    </source>
</evidence>
<reference evidence="8 9" key="1">
    <citation type="submission" date="2016-10" db="EMBL/GenBank/DDBJ databases">
        <authorList>
            <person name="Varghese N."/>
            <person name="Submissions S."/>
        </authorList>
    </citation>
    <scope>NUCLEOTIDE SEQUENCE [LARGE SCALE GENOMIC DNA]</scope>
    <source>
        <strain evidence="8 9">CGMCC 1.12102</strain>
    </source>
</reference>
<organism evidence="8 9">
    <name type="scientific">Kosakonia sacchari</name>
    <dbReference type="NCBI Taxonomy" id="1158459"/>
    <lineage>
        <taxon>Bacteria</taxon>
        <taxon>Pseudomonadati</taxon>
        <taxon>Pseudomonadota</taxon>
        <taxon>Gammaproteobacteria</taxon>
        <taxon>Enterobacterales</taxon>
        <taxon>Enterobacteriaceae</taxon>
        <taxon>Kosakonia</taxon>
    </lineage>
</organism>
<comment type="subcellular location">
    <subcellularLocation>
        <location evidence="1">Cell membrane</location>
        <topology evidence="1">Multi-pass membrane protein</topology>
    </subcellularLocation>
</comment>
<feature type="transmembrane region" description="Helical" evidence="7">
    <location>
        <begin position="145"/>
        <end position="164"/>
    </location>
</feature>
<gene>
    <name evidence="8" type="ORF">SAMN02927897_01346</name>
</gene>
<evidence type="ECO:0000256" key="4">
    <source>
        <dbReference type="ARBA" id="ARBA00022692"/>
    </source>
</evidence>
<dbReference type="GO" id="GO:0005886">
    <property type="term" value="C:plasma membrane"/>
    <property type="evidence" value="ECO:0007669"/>
    <property type="project" value="UniProtKB-SubCell"/>
</dbReference>
<evidence type="ECO:0000256" key="1">
    <source>
        <dbReference type="ARBA" id="ARBA00004651"/>
    </source>
</evidence>
<dbReference type="InterPro" id="IPR006726">
    <property type="entry name" value="PHBA_efflux_AaeB/fusaric-R"/>
</dbReference>
<dbReference type="Pfam" id="PF04632">
    <property type="entry name" value="FUSC"/>
    <property type="match status" value="1"/>
</dbReference>
<dbReference type="GO" id="GO:0022857">
    <property type="term" value="F:transmembrane transporter activity"/>
    <property type="evidence" value="ECO:0007669"/>
    <property type="project" value="InterPro"/>
</dbReference>
<feature type="transmembrane region" description="Helical" evidence="7">
    <location>
        <begin position="118"/>
        <end position="138"/>
    </location>
</feature>
<feature type="transmembrane region" description="Helical" evidence="7">
    <location>
        <begin position="497"/>
        <end position="515"/>
    </location>
</feature>
<keyword evidence="5 7" id="KW-1133">Transmembrane helix</keyword>
<evidence type="ECO:0000256" key="3">
    <source>
        <dbReference type="ARBA" id="ARBA00022475"/>
    </source>
</evidence>
<feature type="transmembrane region" description="Helical" evidence="7">
    <location>
        <begin position="420"/>
        <end position="438"/>
    </location>
</feature>
<evidence type="ECO:0000256" key="5">
    <source>
        <dbReference type="ARBA" id="ARBA00022989"/>
    </source>
</evidence>
<evidence type="ECO:0000256" key="7">
    <source>
        <dbReference type="SAM" id="Phobius"/>
    </source>
</evidence>
<evidence type="ECO:0000256" key="2">
    <source>
        <dbReference type="ARBA" id="ARBA00022448"/>
    </source>
</evidence>